<keyword evidence="5" id="KW-1185">Reference proteome</keyword>
<evidence type="ECO:0000313" key="4">
    <source>
        <dbReference type="EMBL" id="SCW43274.1"/>
    </source>
</evidence>
<name>A0A1G4QF92_9HYPH</name>
<dbReference type="RefSeq" id="WP_091436854.1">
    <property type="nucleotide sequence ID" value="NZ_FMTP01000001.1"/>
</dbReference>
<dbReference type="STRING" id="177413.SAMN05660859_1173"/>
<dbReference type="PANTHER" id="PTHR30137">
    <property type="entry name" value="LUCIFERASE-LIKE MONOOXYGENASE"/>
    <property type="match status" value="1"/>
</dbReference>
<dbReference type="GO" id="GO:0016705">
    <property type="term" value="F:oxidoreductase activity, acting on paired donors, with incorporation or reduction of molecular oxygen"/>
    <property type="evidence" value="ECO:0007669"/>
    <property type="project" value="InterPro"/>
</dbReference>
<dbReference type="InterPro" id="IPR050766">
    <property type="entry name" value="Bact_Lucif_Oxidored"/>
</dbReference>
<dbReference type="GO" id="GO:0005829">
    <property type="term" value="C:cytosol"/>
    <property type="evidence" value="ECO:0007669"/>
    <property type="project" value="TreeGrafter"/>
</dbReference>
<dbReference type="InterPro" id="IPR011251">
    <property type="entry name" value="Luciferase-like_dom"/>
</dbReference>
<organism evidence="4 5">
    <name type="scientific">Ancylobacter rudongensis</name>
    <dbReference type="NCBI Taxonomy" id="177413"/>
    <lineage>
        <taxon>Bacteria</taxon>
        <taxon>Pseudomonadati</taxon>
        <taxon>Pseudomonadota</taxon>
        <taxon>Alphaproteobacteria</taxon>
        <taxon>Hyphomicrobiales</taxon>
        <taxon>Xanthobacteraceae</taxon>
        <taxon>Ancylobacter</taxon>
    </lineage>
</organism>
<dbReference type="GO" id="GO:0004497">
    <property type="term" value="F:monooxygenase activity"/>
    <property type="evidence" value="ECO:0007669"/>
    <property type="project" value="UniProtKB-KW"/>
</dbReference>
<evidence type="ECO:0000256" key="1">
    <source>
        <dbReference type="ARBA" id="ARBA00023002"/>
    </source>
</evidence>
<accession>A0A1G4QF92</accession>
<protein>
    <submittedName>
        <fullName evidence="4">Flavin-dependent oxidoreductase, luciferase family (Includes alkanesulfonate monooxygenase SsuD and methylene tetrahydromethanopterin reductase)</fullName>
    </submittedName>
</protein>
<keyword evidence="2 4" id="KW-0503">Monooxygenase</keyword>
<dbReference type="SUPFAM" id="SSF51679">
    <property type="entry name" value="Bacterial luciferase-like"/>
    <property type="match status" value="1"/>
</dbReference>
<gene>
    <name evidence="4" type="ORF">SAMN05660859_1173</name>
</gene>
<reference evidence="5" key="1">
    <citation type="submission" date="2016-10" db="EMBL/GenBank/DDBJ databases">
        <authorList>
            <person name="Varghese N."/>
            <person name="Submissions S."/>
        </authorList>
    </citation>
    <scope>NUCLEOTIDE SEQUENCE [LARGE SCALE GENOMIC DNA]</scope>
    <source>
        <strain evidence="5">CGMCC 1.1761</strain>
    </source>
</reference>
<dbReference type="InterPro" id="IPR036661">
    <property type="entry name" value="Luciferase-like_sf"/>
</dbReference>
<sequence>MKFSLFVHMERTDPAIPHARLFAELEELALTAEGAGFETVWIGEHHAMDFTIAPNPFIQLAHLAAKTSTIRLGTGNVIAPFWHPIRLAGEAAMMDIACEGRLDLGVARGAYSFEYERLLPGLDAMGAGLRMRELVPAVQKLWAGDYAHEGQFWSFPTSTASPKPVQEGGPPIWIAARDPNSHAFAVANGCNVQVTPLASGDGEVASLMERFNTAVADHPAVPRPKIMLLQHCFVADSPDEADQLAEDLSAWYGLFGAWFANKRPIHQAIMAPLTAEERAAVPHFAPEVVRKNLVIGEPDEVIARLKGYEALGFDQFSLWIDAGISHARKAKSLDRFIRHVMPAFAGSATAAA</sequence>
<evidence type="ECO:0000313" key="5">
    <source>
        <dbReference type="Proteomes" id="UP000198889"/>
    </source>
</evidence>
<feature type="domain" description="Luciferase-like" evidence="3">
    <location>
        <begin position="1"/>
        <end position="315"/>
    </location>
</feature>
<dbReference type="EMBL" id="FMTP01000001">
    <property type="protein sequence ID" value="SCW43274.1"/>
    <property type="molecule type" value="Genomic_DNA"/>
</dbReference>
<dbReference type="Gene3D" id="3.20.20.30">
    <property type="entry name" value="Luciferase-like domain"/>
    <property type="match status" value="1"/>
</dbReference>
<evidence type="ECO:0000256" key="2">
    <source>
        <dbReference type="ARBA" id="ARBA00023033"/>
    </source>
</evidence>
<keyword evidence="1" id="KW-0560">Oxidoreductase</keyword>
<dbReference type="PANTHER" id="PTHR30137:SF8">
    <property type="entry name" value="BLR5498 PROTEIN"/>
    <property type="match status" value="1"/>
</dbReference>
<dbReference type="Pfam" id="PF00296">
    <property type="entry name" value="Bac_luciferase"/>
    <property type="match status" value="1"/>
</dbReference>
<dbReference type="Proteomes" id="UP000198889">
    <property type="component" value="Unassembled WGS sequence"/>
</dbReference>
<dbReference type="AlphaFoldDB" id="A0A1G4QF92"/>
<evidence type="ECO:0000259" key="3">
    <source>
        <dbReference type="Pfam" id="PF00296"/>
    </source>
</evidence>
<proteinExistence type="predicted"/>